<gene>
    <name evidence="1" type="ORF">UFOVP851_14</name>
</gene>
<sequence length="129" mass="15067">MGFRSTFVTDDISIEWPTWFVDKWKDWIHFAFWTKQGVGPIAMGPISSRVEAKTYTHWKELPADIQKVVSEESDSLRKRIRLLFFHECGGCSCFEIKPTDIIITEPVAWREKDDVGHYSCGECHKDYGY</sequence>
<protein>
    <submittedName>
        <fullName evidence="1">Uncharacterized protein</fullName>
    </submittedName>
</protein>
<organism evidence="1">
    <name type="scientific">uncultured Caudovirales phage</name>
    <dbReference type="NCBI Taxonomy" id="2100421"/>
    <lineage>
        <taxon>Viruses</taxon>
        <taxon>Duplodnaviria</taxon>
        <taxon>Heunggongvirae</taxon>
        <taxon>Uroviricota</taxon>
        <taxon>Caudoviricetes</taxon>
        <taxon>Peduoviridae</taxon>
        <taxon>Maltschvirus</taxon>
        <taxon>Maltschvirus maltsch</taxon>
    </lineage>
</organism>
<proteinExistence type="predicted"/>
<accession>A0A6J5P9W4</accession>
<dbReference type="EMBL" id="LR796790">
    <property type="protein sequence ID" value="CAB4166191.1"/>
    <property type="molecule type" value="Genomic_DNA"/>
</dbReference>
<name>A0A6J5P9W4_9CAUD</name>
<evidence type="ECO:0000313" key="1">
    <source>
        <dbReference type="EMBL" id="CAB4166191.1"/>
    </source>
</evidence>
<reference evidence="1" key="1">
    <citation type="submission" date="2020-04" db="EMBL/GenBank/DDBJ databases">
        <authorList>
            <person name="Chiriac C."/>
            <person name="Salcher M."/>
            <person name="Ghai R."/>
            <person name="Kavagutti S V."/>
        </authorList>
    </citation>
    <scope>NUCLEOTIDE SEQUENCE</scope>
</reference>